<proteinExistence type="predicted"/>
<evidence type="ECO:0000313" key="3">
    <source>
        <dbReference type="EMBL" id="CAB4533533.1"/>
    </source>
</evidence>
<dbReference type="PANTHER" id="PTHR43861:SF5">
    <property type="entry name" value="BLL5978 PROTEIN"/>
    <property type="match status" value="1"/>
</dbReference>
<dbReference type="Pfam" id="PF08421">
    <property type="entry name" value="Methyltransf_13"/>
    <property type="match status" value="1"/>
</dbReference>
<dbReference type="PANTHER" id="PTHR43861">
    <property type="entry name" value="TRANS-ACONITATE 2-METHYLTRANSFERASE-RELATED"/>
    <property type="match status" value="1"/>
</dbReference>
<reference evidence="3" key="1">
    <citation type="submission" date="2020-05" db="EMBL/GenBank/DDBJ databases">
        <authorList>
            <person name="Chiriac C."/>
            <person name="Salcher M."/>
            <person name="Ghai R."/>
            <person name="Kavagutti S V."/>
        </authorList>
    </citation>
    <scope>NUCLEOTIDE SEQUENCE</scope>
</reference>
<dbReference type="Pfam" id="PF08484">
    <property type="entry name" value="Methyltransf_14"/>
    <property type="match status" value="1"/>
</dbReference>
<feature type="domain" description="Methyltransferase putative zinc binding" evidence="1">
    <location>
        <begin position="3"/>
        <end position="64"/>
    </location>
</feature>
<dbReference type="EMBL" id="CAEZSE010000061">
    <property type="protein sequence ID" value="CAB4533533.1"/>
    <property type="molecule type" value="Genomic_DNA"/>
</dbReference>
<dbReference type="Gene3D" id="3.40.50.150">
    <property type="entry name" value="Vaccinia Virus protein VP39"/>
    <property type="match status" value="1"/>
</dbReference>
<evidence type="ECO:0000259" key="2">
    <source>
        <dbReference type="Pfam" id="PF08484"/>
    </source>
</evidence>
<evidence type="ECO:0000259" key="1">
    <source>
        <dbReference type="Pfam" id="PF08421"/>
    </source>
</evidence>
<accession>A0A6J6B5E3</accession>
<dbReference type="Pfam" id="PF13489">
    <property type="entry name" value="Methyltransf_23"/>
    <property type="match status" value="1"/>
</dbReference>
<dbReference type="EMBL" id="CAEZWU010000011">
    <property type="protein sequence ID" value="CAB4658972.1"/>
    <property type="molecule type" value="Genomic_DNA"/>
</dbReference>
<dbReference type="InterPro" id="IPR038576">
    <property type="entry name" value="Methyltransf_Zn-bd_dom_put_sf"/>
</dbReference>
<organism evidence="3">
    <name type="scientific">freshwater metagenome</name>
    <dbReference type="NCBI Taxonomy" id="449393"/>
    <lineage>
        <taxon>unclassified sequences</taxon>
        <taxon>metagenomes</taxon>
        <taxon>ecological metagenomes</taxon>
    </lineage>
</organism>
<protein>
    <submittedName>
        <fullName evidence="3">Unannotated protein</fullName>
    </submittedName>
</protein>
<dbReference type="InterPro" id="IPR013691">
    <property type="entry name" value="MeTrfase_14"/>
</dbReference>
<sequence>MKCRHCGSDVSHVVVDLGVAPPSNAYLTKLALKRPEKYFPLRVLVCESCWLVQAEAYSRAAELFNEEYAYFSSFSTEWLIHAKNFVNQMVERFELTSSSVVGEVAANDGYLLQFVKEIGISCYGIEPTASTANAARQKGIEIIQDFLNVNLASDLRKQGRTVNLLVANNVLAHVPDINDFSQACQLLLGDDGVFTCEFPHLLNLISQNQFDTVYHEHFSYLSFGTVVSIFSKNGLNVFDVEKVGTHGGSLRVYAQRSDTGKQIVDTRVDQLISEEIMAGMTSIAFYCGFQGHAEKVKNDFLKFLIEKKIEGKLVVGYGAAAKGNTLLNFAGIKSDLIKYVVDRSPHKQNKFMPGSRIPIVGEDRLRLDKPDYVVIFPWNLSAEIADQLKYLSFNESQFVTAVPQLSIFR</sequence>
<dbReference type="InterPro" id="IPR029063">
    <property type="entry name" value="SAM-dependent_MTases_sf"/>
</dbReference>
<dbReference type="AlphaFoldDB" id="A0A6J6B5E3"/>
<evidence type="ECO:0000313" key="4">
    <source>
        <dbReference type="EMBL" id="CAB4658972.1"/>
    </source>
</evidence>
<feature type="domain" description="C-methyltransferase" evidence="2">
    <location>
        <begin position="245"/>
        <end position="403"/>
    </location>
</feature>
<dbReference type="SUPFAM" id="SSF53335">
    <property type="entry name" value="S-adenosyl-L-methionine-dependent methyltransferases"/>
    <property type="match status" value="1"/>
</dbReference>
<gene>
    <name evidence="3" type="ORF">UFOPK1353_00495</name>
    <name evidence="4" type="ORF">UFOPK2292_00136</name>
</gene>
<name>A0A6J6B5E3_9ZZZZ</name>
<dbReference type="Gene3D" id="3.40.50.720">
    <property type="entry name" value="NAD(P)-binding Rossmann-like Domain"/>
    <property type="match status" value="1"/>
</dbReference>
<dbReference type="InterPro" id="IPR013630">
    <property type="entry name" value="Methyltransf_Zn-bd_dom_put"/>
</dbReference>
<dbReference type="Gene3D" id="6.20.50.110">
    <property type="entry name" value="Methyltransferase, zinc-binding domain"/>
    <property type="match status" value="1"/>
</dbReference>